<feature type="compositionally biased region" description="Pro residues" evidence="1">
    <location>
        <begin position="88"/>
        <end position="105"/>
    </location>
</feature>
<keyword evidence="2" id="KW-1133">Transmembrane helix</keyword>
<organism evidence="3 4">
    <name type="scientific">Kwoniella pini CBS 10737</name>
    <dbReference type="NCBI Taxonomy" id="1296096"/>
    <lineage>
        <taxon>Eukaryota</taxon>
        <taxon>Fungi</taxon>
        <taxon>Dikarya</taxon>
        <taxon>Basidiomycota</taxon>
        <taxon>Agaricomycotina</taxon>
        <taxon>Tremellomycetes</taxon>
        <taxon>Tremellales</taxon>
        <taxon>Cryptococcaceae</taxon>
        <taxon>Kwoniella</taxon>
    </lineage>
</organism>
<reference evidence="3" key="1">
    <citation type="submission" date="2013-07" db="EMBL/GenBank/DDBJ databases">
        <authorList>
            <consortium name="The Broad Institute Genome Sequencing Platform"/>
            <person name="Cuomo C."/>
            <person name="Litvintseva A."/>
            <person name="Chen Y."/>
            <person name="Heitman J."/>
            <person name="Sun S."/>
            <person name="Springer D."/>
            <person name="Dromer F."/>
            <person name="Young S.K."/>
            <person name="Zeng Q."/>
            <person name="Gargeya S."/>
            <person name="Fitzgerald M."/>
            <person name="Abouelleil A."/>
            <person name="Alvarado L."/>
            <person name="Berlin A.M."/>
            <person name="Chapman S.B."/>
            <person name="Dewar J."/>
            <person name="Goldberg J."/>
            <person name="Griggs A."/>
            <person name="Gujja S."/>
            <person name="Hansen M."/>
            <person name="Howarth C."/>
            <person name="Imamovic A."/>
            <person name="Larimer J."/>
            <person name="McCowan C."/>
            <person name="Murphy C."/>
            <person name="Pearson M."/>
            <person name="Priest M."/>
            <person name="Roberts A."/>
            <person name="Saif S."/>
            <person name="Shea T."/>
            <person name="Sykes S."/>
            <person name="Wortman J."/>
            <person name="Nusbaum C."/>
            <person name="Birren B."/>
        </authorList>
    </citation>
    <scope>NUCLEOTIDE SEQUENCE</scope>
    <source>
        <strain evidence="3">CBS 10737</strain>
    </source>
</reference>
<sequence>MIYTKFFYVIVFLAALCIPIIFGFPTKFSQDAAEHGRMCPRCNNAGVVGGNSRTWFEFFWVPLIPFKKSRIWICTICQWEMKQGDGPDPQPPQQGFGRPPPPQQPHQPGYGQQHV</sequence>
<evidence type="ECO:0008006" key="5">
    <source>
        <dbReference type="Google" id="ProtNLM"/>
    </source>
</evidence>
<name>A0AAJ8KZ48_9TREE</name>
<dbReference type="KEGG" id="kpin:30169590"/>
<dbReference type="AlphaFoldDB" id="A0AAJ8KZ48"/>
<evidence type="ECO:0000313" key="3">
    <source>
        <dbReference type="EMBL" id="WWC66205.1"/>
    </source>
</evidence>
<keyword evidence="4" id="KW-1185">Reference proteome</keyword>
<evidence type="ECO:0000313" key="4">
    <source>
        <dbReference type="Proteomes" id="UP000094020"/>
    </source>
</evidence>
<protein>
    <recommendedName>
        <fullName evidence="5">Zinc-ribbon 15 domain-containing protein</fullName>
    </recommendedName>
</protein>
<accession>A0AAJ8KZ48</accession>
<keyword evidence="2" id="KW-0812">Transmembrane</keyword>
<feature type="region of interest" description="Disordered" evidence="1">
    <location>
        <begin position="82"/>
        <end position="115"/>
    </location>
</feature>
<feature type="transmembrane region" description="Helical" evidence="2">
    <location>
        <begin position="6"/>
        <end position="24"/>
    </location>
</feature>
<dbReference type="PANTHER" id="PTHR28139">
    <property type="entry name" value="UPF0768 PROTEIN YBL029C-A"/>
    <property type="match status" value="1"/>
</dbReference>
<feature type="compositionally biased region" description="Low complexity" evidence="1">
    <location>
        <begin position="106"/>
        <end position="115"/>
    </location>
</feature>
<evidence type="ECO:0000256" key="2">
    <source>
        <dbReference type="SAM" id="Phobius"/>
    </source>
</evidence>
<reference evidence="3" key="2">
    <citation type="submission" date="2024-02" db="EMBL/GenBank/DDBJ databases">
        <title>Comparative genomics of Cryptococcus and Kwoniella reveals pathogenesis evolution and contrasting modes of karyotype evolution via chromosome fusion or intercentromeric recombination.</title>
        <authorList>
            <person name="Coelho M.A."/>
            <person name="David-Palma M."/>
            <person name="Shea T."/>
            <person name="Bowers K."/>
            <person name="McGinley-Smith S."/>
            <person name="Mohammad A.W."/>
            <person name="Gnirke A."/>
            <person name="Yurkov A.M."/>
            <person name="Nowrousian M."/>
            <person name="Sun S."/>
            <person name="Cuomo C.A."/>
            <person name="Heitman J."/>
        </authorList>
    </citation>
    <scope>NUCLEOTIDE SEQUENCE</scope>
    <source>
        <strain evidence="3">CBS 10737</strain>
    </source>
</reference>
<gene>
    <name evidence="3" type="ORF">I206_100106</name>
</gene>
<dbReference type="GeneID" id="30169590"/>
<dbReference type="EMBL" id="CP144519">
    <property type="protein sequence ID" value="WWC66205.1"/>
    <property type="molecule type" value="Genomic_DNA"/>
</dbReference>
<dbReference type="Proteomes" id="UP000094020">
    <property type="component" value="Chromosome 1"/>
</dbReference>
<dbReference type="PANTHER" id="PTHR28139:SF1">
    <property type="entry name" value="UPF0768 PROTEIN YBL029C-A"/>
    <property type="match status" value="1"/>
</dbReference>
<keyword evidence="2" id="KW-0472">Membrane</keyword>
<proteinExistence type="predicted"/>
<dbReference type="RefSeq" id="XP_070058234.1">
    <property type="nucleotide sequence ID" value="XM_070202133.1"/>
</dbReference>
<evidence type="ECO:0000256" key="1">
    <source>
        <dbReference type="SAM" id="MobiDB-lite"/>
    </source>
</evidence>